<keyword evidence="3 7" id="KW-0032">Aminotransferase</keyword>
<dbReference type="GO" id="GO:0006520">
    <property type="term" value="P:amino acid metabolic process"/>
    <property type="evidence" value="ECO:0007669"/>
    <property type="project" value="InterPro"/>
</dbReference>
<evidence type="ECO:0000256" key="1">
    <source>
        <dbReference type="ARBA" id="ARBA00001933"/>
    </source>
</evidence>
<dbReference type="OrthoDB" id="9804474at2"/>
<dbReference type="AlphaFoldDB" id="A0A1H0F0S6"/>
<evidence type="ECO:0000256" key="4">
    <source>
        <dbReference type="ARBA" id="ARBA00022679"/>
    </source>
</evidence>
<feature type="domain" description="Aminotransferase class I/classII large" evidence="6">
    <location>
        <begin position="30"/>
        <end position="382"/>
    </location>
</feature>
<dbReference type="PANTHER" id="PTHR46383">
    <property type="entry name" value="ASPARTATE AMINOTRANSFERASE"/>
    <property type="match status" value="1"/>
</dbReference>
<dbReference type="Pfam" id="PF00155">
    <property type="entry name" value="Aminotran_1_2"/>
    <property type="match status" value="1"/>
</dbReference>
<evidence type="ECO:0000313" key="7">
    <source>
        <dbReference type="EMBL" id="SDN88146.1"/>
    </source>
</evidence>
<gene>
    <name evidence="7" type="ORF">SAMN04488516_11026</name>
</gene>
<dbReference type="PANTHER" id="PTHR46383:SF1">
    <property type="entry name" value="ASPARTATE AMINOTRANSFERASE"/>
    <property type="match status" value="1"/>
</dbReference>
<keyword evidence="4 7" id="KW-0808">Transferase</keyword>
<dbReference type="Gene3D" id="3.90.1150.10">
    <property type="entry name" value="Aspartate Aminotransferase, domain 1"/>
    <property type="match status" value="1"/>
</dbReference>
<dbReference type="Proteomes" id="UP000199602">
    <property type="component" value="Unassembled WGS sequence"/>
</dbReference>
<sequence>MQLAQRILEVPPSATLAVNAKAQELKKQGKDIISLAVGEPDFSPPTEVKNALLEAVNEEFFQYLPVPGLTELRQAGANYFKRFYGAEASFEEVMFSNGGKQCLYNLFQVLLNPGDEVLIPAPYWVSYPPMVQLAGAVPKIIPTSLENDFELTLEELERSIGPKTKMLILNSPSNPTGVNYSEKKLVALAKLALEKGLFVISDEVYDQLVYAPSIPVSLSRLWTEYKDQLAIVNALSKSFALTGLRVGFVLTSKNIIKAMTKLQGQSCSNICSIVQRAALVALQGDFNFLDEKRKLLRERRNLAIKLLNNLELVCPRPDGAFYLFPEIKKYFKGEIKDSTSLCNYLLEEAGVALVPGIAFGDDNCVRISYAVSQEVLVQALEKVYHALKKI</sequence>
<dbReference type="InterPro" id="IPR050596">
    <property type="entry name" value="AspAT/PAT-like"/>
</dbReference>
<dbReference type="GO" id="GO:0008483">
    <property type="term" value="F:transaminase activity"/>
    <property type="evidence" value="ECO:0007669"/>
    <property type="project" value="UniProtKB-KW"/>
</dbReference>
<dbReference type="PRINTS" id="PR00753">
    <property type="entry name" value="ACCSYNTHASE"/>
</dbReference>
<dbReference type="InterPro" id="IPR015421">
    <property type="entry name" value="PyrdxlP-dep_Trfase_major"/>
</dbReference>
<organism evidence="7 8">
    <name type="scientific">Desulfonauticus submarinus</name>
    <dbReference type="NCBI Taxonomy" id="206665"/>
    <lineage>
        <taxon>Bacteria</taxon>
        <taxon>Pseudomonadati</taxon>
        <taxon>Thermodesulfobacteriota</taxon>
        <taxon>Desulfovibrionia</taxon>
        <taxon>Desulfovibrionales</taxon>
        <taxon>Desulfonauticaceae</taxon>
        <taxon>Desulfonauticus</taxon>
    </lineage>
</organism>
<dbReference type="FunFam" id="3.40.640.10:FF:000033">
    <property type="entry name" value="Aspartate aminotransferase"/>
    <property type="match status" value="1"/>
</dbReference>
<dbReference type="Gene3D" id="3.40.640.10">
    <property type="entry name" value="Type I PLP-dependent aspartate aminotransferase-like (Major domain)"/>
    <property type="match status" value="1"/>
</dbReference>
<dbReference type="STRING" id="206665.SAMN04488516_11026"/>
<dbReference type="CDD" id="cd00609">
    <property type="entry name" value="AAT_like"/>
    <property type="match status" value="1"/>
</dbReference>
<comment type="similarity">
    <text evidence="2">Belongs to the class-I pyridoxal-phosphate-dependent aminotransferase family.</text>
</comment>
<comment type="cofactor">
    <cofactor evidence="1">
        <name>pyridoxal 5'-phosphate</name>
        <dbReference type="ChEBI" id="CHEBI:597326"/>
    </cofactor>
</comment>
<proteinExistence type="inferred from homology"/>
<dbReference type="SUPFAM" id="SSF53383">
    <property type="entry name" value="PLP-dependent transferases"/>
    <property type="match status" value="1"/>
</dbReference>
<evidence type="ECO:0000256" key="2">
    <source>
        <dbReference type="ARBA" id="ARBA00007441"/>
    </source>
</evidence>
<protein>
    <submittedName>
        <fullName evidence="7">Aspartate aminotransferase</fullName>
    </submittedName>
</protein>
<evidence type="ECO:0000256" key="3">
    <source>
        <dbReference type="ARBA" id="ARBA00022576"/>
    </source>
</evidence>
<dbReference type="RefSeq" id="WP_092065874.1">
    <property type="nucleotide sequence ID" value="NZ_FNIN01000010.1"/>
</dbReference>
<reference evidence="7 8" key="1">
    <citation type="submission" date="2016-10" db="EMBL/GenBank/DDBJ databases">
        <authorList>
            <person name="de Groot N.N."/>
        </authorList>
    </citation>
    <scope>NUCLEOTIDE SEQUENCE [LARGE SCALE GENOMIC DNA]</scope>
    <source>
        <strain evidence="7 8">DSM 15269</strain>
    </source>
</reference>
<accession>A0A1H0F0S6</accession>
<evidence type="ECO:0000256" key="5">
    <source>
        <dbReference type="ARBA" id="ARBA00022898"/>
    </source>
</evidence>
<name>A0A1H0F0S6_9BACT</name>
<dbReference type="GO" id="GO:0030170">
    <property type="term" value="F:pyridoxal phosphate binding"/>
    <property type="evidence" value="ECO:0007669"/>
    <property type="project" value="InterPro"/>
</dbReference>
<dbReference type="InterPro" id="IPR015424">
    <property type="entry name" value="PyrdxlP-dep_Trfase"/>
</dbReference>
<dbReference type="InterPro" id="IPR004839">
    <property type="entry name" value="Aminotransferase_I/II_large"/>
</dbReference>
<evidence type="ECO:0000313" key="8">
    <source>
        <dbReference type="Proteomes" id="UP000199602"/>
    </source>
</evidence>
<evidence type="ECO:0000259" key="6">
    <source>
        <dbReference type="Pfam" id="PF00155"/>
    </source>
</evidence>
<dbReference type="EMBL" id="FNIN01000010">
    <property type="protein sequence ID" value="SDN88146.1"/>
    <property type="molecule type" value="Genomic_DNA"/>
</dbReference>
<keyword evidence="5" id="KW-0663">Pyridoxal phosphate</keyword>
<dbReference type="InterPro" id="IPR015422">
    <property type="entry name" value="PyrdxlP-dep_Trfase_small"/>
</dbReference>
<keyword evidence="8" id="KW-1185">Reference proteome</keyword>